<dbReference type="GO" id="GO:0015031">
    <property type="term" value="P:protein transport"/>
    <property type="evidence" value="ECO:0007669"/>
    <property type="project" value="UniProtKB-KW"/>
</dbReference>
<organism evidence="10 11">
    <name type="scientific">Lupinus albus</name>
    <name type="common">White lupine</name>
    <name type="synonym">Lupinus termis</name>
    <dbReference type="NCBI Taxonomy" id="3870"/>
    <lineage>
        <taxon>Eukaryota</taxon>
        <taxon>Viridiplantae</taxon>
        <taxon>Streptophyta</taxon>
        <taxon>Embryophyta</taxon>
        <taxon>Tracheophyta</taxon>
        <taxon>Spermatophyta</taxon>
        <taxon>Magnoliopsida</taxon>
        <taxon>eudicotyledons</taxon>
        <taxon>Gunneridae</taxon>
        <taxon>Pentapetalae</taxon>
        <taxon>rosids</taxon>
        <taxon>fabids</taxon>
        <taxon>Fabales</taxon>
        <taxon>Fabaceae</taxon>
        <taxon>Papilionoideae</taxon>
        <taxon>50 kb inversion clade</taxon>
        <taxon>genistoids sensu lato</taxon>
        <taxon>core genistoids</taxon>
        <taxon>Genisteae</taxon>
        <taxon>Lupinus</taxon>
    </lineage>
</organism>
<evidence type="ECO:0000256" key="1">
    <source>
        <dbReference type="ARBA" id="ARBA00004141"/>
    </source>
</evidence>
<evidence type="ECO:0000256" key="3">
    <source>
        <dbReference type="ARBA" id="ARBA00022448"/>
    </source>
</evidence>
<keyword evidence="4 9" id="KW-0812">Transmembrane</keyword>
<evidence type="ECO:0000256" key="2">
    <source>
        <dbReference type="ARBA" id="ARBA00005484"/>
    </source>
</evidence>
<keyword evidence="11" id="KW-1185">Reference proteome</keyword>
<dbReference type="OrthoDB" id="9986677at2759"/>
<dbReference type="PANTHER" id="PTHR22601">
    <property type="entry name" value="ISP4 LIKE PROTEIN"/>
    <property type="match status" value="1"/>
</dbReference>
<feature type="transmembrane region" description="Helical" evidence="9">
    <location>
        <begin position="148"/>
        <end position="171"/>
    </location>
</feature>
<keyword evidence="3" id="KW-0813">Transport</keyword>
<comment type="similarity">
    <text evidence="2">Belongs to the oligopeptide OPT transporter (TC 2.A.67.1) family.</text>
</comment>
<dbReference type="Proteomes" id="UP000447434">
    <property type="component" value="Chromosome 11"/>
</dbReference>
<feature type="transmembrane region" description="Helical" evidence="9">
    <location>
        <begin position="70"/>
        <end position="90"/>
    </location>
</feature>
<dbReference type="Pfam" id="PF03169">
    <property type="entry name" value="OPT"/>
    <property type="match status" value="1"/>
</dbReference>
<evidence type="ECO:0000256" key="6">
    <source>
        <dbReference type="ARBA" id="ARBA00022927"/>
    </source>
</evidence>
<dbReference type="AlphaFoldDB" id="A0A6A4PRC8"/>
<dbReference type="InterPro" id="IPR004813">
    <property type="entry name" value="OPT"/>
</dbReference>
<dbReference type="GO" id="GO:0016020">
    <property type="term" value="C:membrane"/>
    <property type="evidence" value="ECO:0007669"/>
    <property type="project" value="UniProtKB-SubCell"/>
</dbReference>
<dbReference type="InterPro" id="IPR004648">
    <property type="entry name" value="Oligpept_transpt"/>
</dbReference>
<sequence>MHQTVGTIISGTINVCVAWWMLGSIKNICNPDLLPPDSEWTCPSDRVFFDASVIWGLVGPWRIFGPKGNYPQLNLFFIFGLIGPGIIWLLHKAFPNQKWLLSIHLPVLLGATANMPPAGTVNFNSWLVVAIIFNYFIYKYYRKWWSKYTYVLSGALDAGMAFMLVLLYFTLNTEGTSLDWWGQSEHCAFAKCPTAKGISVPGCPVF</sequence>
<evidence type="ECO:0000256" key="8">
    <source>
        <dbReference type="ARBA" id="ARBA00023136"/>
    </source>
</evidence>
<evidence type="ECO:0000313" key="11">
    <source>
        <dbReference type="Proteomes" id="UP000447434"/>
    </source>
</evidence>
<protein>
    <submittedName>
        <fullName evidence="10">Putative oligopeptide transporter, OPT superfamily</fullName>
    </submittedName>
</protein>
<comment type="subcellular location">
    <subcellularLocation>
        <location evidence="1">Membrane</location>
        <topology evidence="1">Multi-pass membrane protein</topology>
    </subcellularLocation>
</comment>
<evidence type="ECO:0000256" key="7">
    <source>
        <dbReference type="ARBA" id="ARBA00022989"/>
    </source>
</evidence>
<accession>A0A6A4PRC8</accession>
<evidence type="ECO:0000256" key="5">
    <source>
        <dbReference type="ARBA" id="ARBA00022856"/>
    </source>
</evidence>
<evidence type="ECO:0000256" key="9">
    <source>
        <dbReference type="SAM" id="Phobius"/>
    </source>
</evidence>
<dbReference type="EMBL" id="WOCE01000011">
    <property type="protein sequence ID" value="KAE9603814.1"/>
    <property type="molecule type" value="Genomic_DNA"/>
</dbReference>
<keyword evidence="7 9" id="KW-1133">Transmembrane helix</keyword>
<feature type="transmembrane region" description="Helical" evidence="9">
    <location>
        <begin position="123"/>
        <end position="141"/>
    </location>
</feature>
<name>A0A6A4PRC8_LUPAL</name>
<keyword evidence="6" id="KW-0653">Protein transport</keyword>
<proteinExistence type="inferred from homology"/>
<evidence type="ECO:0000256" key="4">
    <source>
        <dbReference type="ARBA" id="ARBA00022692"/>
    </source>
</evidence>
<keyword evidence="5" id="KW-0571">Peptide transport</keyword>
<dbReference type="NCBIfam" id="TIGR00728">
    <property type="entry name" value="OPT_sfam"/>
    <property type="match status" value="1"/>
</dbReference>
<comment type="caution">
    <text evidence="10">The sequence shown here is derived from an EMBL/GenBank/DDBJ whole genome shotgun (WGS) entry which is preliminary data.</text>
</comment>
<gene>
    <name evidence="10" type="ORF">Lalb_Chr11g0064811</name>
</gene>
<reference evidence="11" key="1">
    <citation type="journal article" date="2020" name="Nat. Commun.">
        <title>Genome sequence of the cluster root forming white lupin.</title>
        <authorList>
            <person name="Hufnagel B."/>
            <person name="Marques A."/>
            <person name="Soriano A."/>
            <person name="Marques L."/>
            <person name="Divol F."/>
            <person name="Doumas P."/>
            <person name="Sallet E."/>
            <person name="Mancinotti D."/>
            <person name="Carrere S."/>
            <person name="Marande W."/>
            <person name="Arribat S."/>
            <person name="Keller J."/>
            <person name="Huneau C."/>
            <person name="Blein T."/>
            <person name="Aime D."/>
            <person name="Laguerre M."/>
            <person name="Taylor J."/>
            <person name="Schubert V."/>
            <person name="Nelson M."/>
            <person name="Geu-Flores F."/>
            <person name="Crespi M."/>
            <person name="Gallardo-Guerrero K."/>
            <person name="Delaux P.-M."/>
            <person name="Salse J."/>
            <person name="Berges H."/>
            <person name="Guyot R."/>
            <person name="Gouzy J."/>
            <person name="Peret B."/>
        </authorList>
    </citation>
    <scope>NUCLEOTIDE SEQUENCE [LARGE SCALE GENOMIC DNA]</scope>
    <source>
        <strain evidence="11">cv. Amiga</strain>
    </source>
</reference>
<evidence type="ECO:0000313" key="10">
    <source>
        <dbReference type="EMBL" id="KAE9603814.1"/>
    </source>
</evidence>
<keyword evidence="8 9" id="KW-0472">Membrane</keyword>
<dbReference type="GO" id="GO:0035673">
    <property type="term" value="F:oligopeptide transmembrane transporter activity"/>
    <property type="evidence" value="ECO:0007669"/>
    <property type="project" value="InterPro"/>
</dbReference>